<sequence>MGNREALLAGAKQCLTERGWARTTVRDIAFASGVNHAAIGYHFGSRESLLVHALIEAVEELSETIAERAADGSPEERWQALIDTFGTHRPLWVAQLEAAVQAEHSPELREFLAQAQQQGREGLGGSVPLALLTGLMLQWLVDPEHAPSGAQVADELRHQAAAGS</sequence>
<keyword evidence="1 2" id="KW-0238">DNA-binding</keyword>
<dbReference type="PRINTS" id="PR00455">
    <property type="entry name" value="HTHTETR"/>
</dbReference>
<dbReference type="InterPro" id="IPR001647">
    <property type="entry name" value="HTH_TetR"/>
</dbReference>
<dbReference type="GO" id="GO:0003700">
    <property type="term" value="F:DNA-binding transcription factor activity"/>
    <property type="evidence" value="ECO:0007669"/>
    <property type="project" value="TreeGrafter"/>
</dbReference>
<feature type="domain" description="HTH tetR-type" evidence="3">
    <location>
        <begin position="1"/>
        <end position="61"/>
    </location>
</feature>
<comment type="caution">
    <text evidence="4">The sequence shown here is derived from an EMBL/GenBank/DDBJ whole genome shotgun (WGS) entry which is preliminary data.</text>
</comment>
<dbReference type="InterPro" id="IPR009057">
    <property type="entry name" value="Homeodomain-like_sf"/>
</dbReference>
<reference evidence="4 5" key="1">
    <citation type="submission" date="2020-08" db="EMBL/GenBank/DDBJ databases">
        <title>Sequencing the genomes of 1000 actinobacteria strains.</title>
        <authorList>
            <person name="Klenk H.-P."/>
        </authorList>
    </citation>
    <scope>NUCLEOTIDE SEQUENCE [LARGE SCALE GENOMIC DNA]</scope>
    <source>
        <strain evidence="4 5">DSM 45809</strain>
    </source>
</reference>
<dbReference type="SUPFAM" id="SSF46689">
    <property type="entry name" value="Homeodomain-like"/>
    <property type="match status" value="1"/>
</dbReference>
<evidence type="ECO:0000256" key="1">
    <source>
        <dbReference type="ARBA" id="ARBA00023125"/>
    </source>
</evidence>
<dbReference type="Gene3D" id="1.10.357.10">
    <property type="entry name" value="Tetracycline Repressor, domain 2"/>
    <property type="match status" value="1"/>
</dbReference>
<evidence type="ECO:0000256" key="2">
    <source>
        <dbReference type="PROSITE-ProRule" id="PRU00335"/>
    </source>
</evidence>
<gene>
    <name evidence="4" type="ORF">BJY16_005976</name>
</gene>
<dbReference type="InterPro" id="IPR050109">
    <property type="entry name" value="HTH-type_TetR-like_transc_reg"/>
</dbReference>
<dbReference type="PROSITE" id="PS50977">
    <property type="entry name" value="HTH_TETR_2"/>
    <property type="match status" value="1"/>
</dbReference>
<accession>A0A7W7MA25</accession>
<feature type="DNA-binding region" description="H-T-H motif" evidence="2">
    <location>
        <begin position="24"/>
        <end position="43"/>
    </location>
</feature>
<dbReference type="Proteomes" id="UP000546162">
    <property type="component" value="Unassembled WGS sequence"/>
</dbReference>
<dbReference type="PANTHER" id="PTHR30055:SF219">
    <property type="entry name" value="TRANSCRIPTIONAL REGULATORY PROTEIN"/>
    <property type="match status" value="1"/>
</dbReference>
<evidence type="ECO:0000313" key="4">
    <source>
        <dbReference type="EMBL" id="MBB4742517.1"/>
    </source>
</evidence>
<proteinExistence type="predicted"/>
<keyword evidence="5" id="KW-1185">Reference proteome</keyword>
<evidence type="ECO:0000313" key="5">
    <source>
        <dbReference type="Proteomes" id="UP000546162"/>
    </source>
</evidence>
<organism evidence="4 5">
    <name type="scientific">Actinoplanes octamycinicus</name>
    <dbReference type="NCBI Taxonomy" id="135948"/>
    <lineage>
        <taxon>Bacteria</taxon>
        <taxon>Bacillati</taxon>
        <taxon>Actinomycetota</taxon>
        <taxon>Actinomycetes</taxon>
        <taxon>Micromonosporales</taxon>
        <taxon>Micromonosporaceae</taxon>
        <taxon>Actinoplanes</taxon>
    </lineage>
</organism>
<dbReference type="RefSeq" id="WP_185042871.1">
    <property type="nucleotide sequence ID" value="NZ_BAABFG010000005.1"/>
</dbReference>
<dbReference type="Pfam" id="PF00440">
    <property type="entry name" value="TetR_N"/>
    <property type="match status" value="1"/>
</dbReference>
<dbReference type="PANTHER" id="PTHR30055">
    <property type="entry name" value="HTH-TYPE TRANSCRIPTIONAL REGULATOR RUTR"/>
    <property type="match status" value="1"/>
</dbReference>
<protein>
    <submittedName>
        <fullName evidence="4">AcrR family transcriptional regulator</fullName>
    </submittedName>
</protein>
<dbReference type="GO" id="GO:0000976">
    <property type="term" value="F:transcription cis-regulatory region binding"/>
    <property type="evidence" value="ECO:0007669"/>
    <property type="project" value="TreeGrafter"/>
</dbReference>
<evidence type="ECO:0000259" key="3">
    <source>
        <dbReference type="PROSITE" id="PS50977"/>
    </source>
</evidence>
<dbReference type="AlphaFoldDB" id="A0A7W7MA25"/>
<name>A0A7W7MA25_9ACTN</name>
<dbReference type="EMBL" id="JACHNB010000001">
    <property type="protein sequence ID" value="MBB4742517.1"/>
    <property type="molecule type" value="Genomic_DNA"/>
</dbReference>